<dbReference type="OrthoDB" id="5149712at2759"/>
<evidence type="ECO:0000256" key="1">
    <source>
        <dbReference type="SAM" id="MobiDB-lite"/>
    </source>
</evidence>
<evidence type="ECO:0000313" key="2">
    <source>
        <dbReference type="EMBL" id="CAH0019284.1"/>
    </source>
</evidence>
<proteinExistence type="predicted"/>
<evidence type="ECO:0000313" key="3">
    <source>
        <dbReference type="Proteomes" id="UP000696573"/>
    </source>
</evidence>
<reference evidence="2" key="1">
    <citation type="submission" date="2021-10" db="EMBL/GenBank/DDBJ databases">
        <authorList>
            <person name="Piombo E."/>
        </authorList>
    </citation>
    <scope>NUCLEOTIDE SEQUENCE</scope>
</reference>
<keyword evidence="3" id="KW-1185">Reference proteome</keyword>
<dbReference type="EMBL" id="CABFNQ020000553">
    <property type="protein sequence ID" value="CAH0019284.1"/>
    <property type="molecule type" value="Genomic_DNA"/>
</dbReference>
<dbReference type="Proteomes" id="UP000696573">
    <property type="component" value="Unassembled WGS sequence"/>
</dbReference>
<dbReference type="AlphaFoldDB" id="A0A9N9YHQ9"/>
<accession>A0A9N9YHQ9</accession>
<protein>
    <submittedName>
        <fullName evidence="2">Uncharacterized protein</fullName>
    </submittedName>
</protein>
<comment type="caution">
    <text evidence="2">The sequence shown here is derived from an EMBL/GenBank/DDBJ whole genome shotgun (WGS) entry which is preliminary data.</text>
</comment>
<name>A0A9N9YHQ9_9HYPO</name>
<sequence>MDHNIHSYSTLHLLIENQKKKKKRENKDAHNHSHSPFNNSFTGSDTLSNRHSPRVAGRASVEARSEHPALENKLTLVKVASHEITHVTLSKPILEIPLLHIAEEELQSPLGNLAHALCNTLGADLALFKVTLVDLSLIEESGGKLLLIEVTGEELINVALIQIVALGEITEEELQGSFCDLSNTLGDTFGSDLSFLEVALLNFGVIEVSGSELLKVTLVKLFQVTLIERVKVTEEELQGSLGDLANALGNTFGSDLALFKVSLLKFAEITLIKFLEVALFDLLEVTEEQLQGTLGDLADTLGHTLGGDLALLKVTLIKLGLIKVPGSELLLVEVALNELLEVPLLKFVNITLLDVAEQDVEGTLGDLADAFGNTFGGDLTLLEVTSSKLLCLVIVASDEFLEVSLAEFINIPLLDVTEEELQGTLGDLANAFSNTLGGDLTLLEVTSNKLFLVIITSDELLEVSLAEFINVSRFEGTLGDLADAFGNTLGGDLALLEVPLLVLGLGFGGESNAQLAGLVGLLAGGSAGSMLAGLVVLSRLGGQSNTELAALTSLVALASLVGRSDLGELLVGRQGDAQLAAGGFGSLH</sequence>
<gene>
    <name evidence="2" type="ORF">CRHIZ90672A_00012436</name>
</gene>
<feature type="compositionally biased region" description="Polar residues" evidence="1">
    <location>
        <begin position="34"/>
        <end position="50"/>
    </location>
</feature>
<feature type="region of interest" description="Disordered" evidence="1">
    <location>
        <begin position="18"/>
        <end position="64"/>
    </location>
</feature>
<organism evidence="2 3">
    <name type="scientific">Clonostachys rhizophaga</name>
    <dbReference type="NCBI Taxonomy" id="160324"/>
    <lineage>
        <taxon>Eukaryota</taxon>
        <taxon>Fungi</taxon>
        <taxon>Dikarya</taxon>
        <taxon>Ascomycota</taxon>
        <taxon>Pezizomycotina</taxon>
        <taxon>Sordariomycetes</taxon>
        <taxon>Hypocreomycetidae</taxon>
        <taxon>Hypocreales</taxon>
        <taxon>Bionectriaceae</taxon>
        <taxon>Clonostachys</taxon>
    </lineage>
</organism>